<evidence type="ECO:0000313" key="1">
    <source>
        <dbReference type="EMBL" id="GJT45195.1"/>
    </source>
</evidence>
<accession>A0ABQ5E183</accession>
<reference evidence="1" key="1">
    <citation type="journal article" date="2022" name="Int. J. Mol. Sci.">
        <title>Draft Genome of Tanacetum Coccineum: Genomic Comparison of Closely Related Tanacetum-Family Plants.</title>
        <authorList>
            <person name="Yamashiro T."/>
            <person name="Shiraishi A."/>
            <person name="Nakayama K."/>
            <person name="Satake H."/>
        </authorList>
    </citation>
    <scope>NUCLEOTIDE SEQUENCE</scope>
</reference>
<organism evidence="1 2">
    <name type="scientific">Tanacetum coccineum</name>
    <dbReference type="NCBI Taxonomy" id="301880"/>
    <lineage>
        <taxon>Eukaryota</taxon>
        <taxon>Viridiplantae</taxon>
        <taxon>Streptophyta</taxon>
        <taxon>Embryophyta</taxon>
        <taxon>Tracheophyta</taxon>
        <taxon>Spermatophyta</taxon>
        <taxon>Magnoliopsida</taxon>
        <taxon>eudicotyledons</taxon>
        <taxon>Gunneridae</taxon>
        <taxon>Pentapetalae</taxon>
        <taxon>asterids</taxon>
        <taxon>campanulids</taxon>
        <taxon>Asterales</taxon>
        <taxon>Asteraceae</taxon>
        <taxon>Asteroideae</taxon>
        <taxon>Anthemideae</taxon>
        <taxon>Anthemidinae</taxon>
        <taxon>Tanacetum</taxon>
    </lineage>
</organism>
<sequence length="123" mass="14116">MGIVVSTIHAIIEFHTPCGIGSIFSTYEPNKVEEGHKYVKETIPEVTKDVLICVDTEERIIVNDKHLEQTIPTSFKRKLQDLMRSNTDVFAWTYADMTRILRTIMVGGKPFNTEHKLNEAQEH</sequence>
<keyword evidence="2" id="KW-1185">Reference proteome</keyword>
<reference evidence="1" key="2">
    <citation type="submission" date="2022-01" db="EMBL/GenBank/DDBJ databases">
        <authorList>
            <person name="Yamashiro T."/>
            <person name="Shiraishi A."/>
            <person name="Satake H."/>
            <person name="Nakayama K."/>
        </authorList>
    </citation>
    <scope>NUCLEOTIDE SEQUENCE</scope>
</reference>
<gene>
    <name evidence="1" type="ORF">Tco_0953910</name>
</gene>
<proteinExistence type="predicted"/>
<name>A0ABQ5E183_9ASTR</name>
<evidence type="ECO:0000313" key="2">
    <source>
        <dbReference type="Proteomes" id="UP001151760"/>
    </source>
</evidence>
<dbReference type="Proteomes" id="UP001151760">
    <property type="component" value="Unassembled WGS sequence"/>
</dbReference>
<protein>
    <submittedName>
        <fullName evidence="1">Uncharacterized protein</fullName>
    </submittedName>
</protein>
<comment type="caution">
    <text evidence="1">The sequence shown here is derived from an EMBL/GenBank/DDBJ whole genome shotgun (WGS) entry which is preliminary data.</text>
</comment>
<dbReference type="EMBL" id="BQNB010015880">
    <property type="protein sequence ID" value="GJT45195.1"/>
    <property type="molecule type" value="Genomic_DNA"/>
</dbReference>